<keyword evidence="3" id="KW-1185">Reference proteome</keyword>
<organism evidence="2 3">
    <name type="scientific">Amycolatopsis pithecellobii</name>
    <dbReference type="NCBI Taxonomy" id="664692"/>
    <lineage>
        <taxon>Bacteria</taxon>
        <taxon>Bacillati</taxon>
        <taxon>Actinomycetota</taxon>
        <taxon>Actinomycetes</taxon>
        <taxon>Pseudonocardiales</taxon>
        <taxon>Pseudonocardiaceae</taxon>
        <taxon>Amycolatopsis</taxon>
    </lineage>
</organism>
<evidence type="ECO:0000313" key="3">
    <source>
        <dbReference type="Proteomes" id="UP000440096"/>
    </source>
</evidence>
<dbReference type="AlphaFoldDB" id="A0A6N7Z882"/>
<accession>A0A6N7Z882</accession>
<feature type="transmembrane region" description="Helical" evidence="1">
    <location>
        <begin position="137"/>
        <end position="157"/>
    </location>
</feature>
<feature type="transmembrane region" description="Helical" evidence="1">
    <location>
        <begin position="169"/>
        <end position="199"/>
    </location>
</feature>
<feature type="transmembrane region" description="Helical" evidence="1">
    <location>
        <begin position="84"/>
        <end position="103"/>
    </location>
</feature>
<feature type="transmembrane region" description="Helical" evidence="1">
    <location>
        <begin position="331"/>
        <end position="353"/>
    </location>
</feature>
<dbReference type="Proteomes" id="UP000440096">
    <property type="component" value="Unassembled WGS sequence"/>
</dbReference>
<sequence>MTEVLNTTRETGRTHSFVSSRKPDLVPWLLGGLALVLGALFVISDLAANQGELIAPLDDVYIHLQYGRQLGLGHFFQFNTGDQISTGASSFLYALILGGAYAIGFQGPWFLAFAVGFNLLCFAAAVVLTYLLGSRLVARSVGGWTALLVAVSGPVLWGSSSGMEVGITMLLVVAAVLVFAHEAPGGLFVFTPLVGVLLALVRPEGLIFAGFLILASWWVLWTQRHTTGRVRSLVRWPWTVLPLLAGVGQLAFYALATGTTSANGIQSKSLLHDAPLFYLGVFVDRTTDNLRRLAGTFLGFTNGDFAFPGALLLFFAGALYLIVLRRAWRPLLVALAAGSVAVMISVSTLNTALFHNLRYQQPFLPILLLFAVSGAYGVTRAVPHSARRVTLHGGLAVVLVFSLVALPTWIVRFGRDAETIRDTDVSVGAWIAENLPPGVSIGVKDVGAVAYFGRHRVVDLIGLATNGLAAPSNNGIGSLYEAVRQLPPGQRPEYFATYDTGPGVSMAPLRDAGILNREPVQRFKMQTPADVAGNVIVPFTELDIWRTDWTLAGSGDAQQVPGRLRDYVNVGDLRNEAAHAYEPRMAQVGMQPFSIVTRVGDVIDSGRTIAGGEAFTAHDLEPGRPLTITSRTAMDGIVPDMSVFVDGKPAGTWTRTPGTGGWETYTYTIPGSLITGSSAHIEITQPRPLLNPYPIYNSYGYWLSQ</sequence>
<evidence type="ECO:0000313" key="2">
    <source>
        <dbReference type="EMBL" id="MTD57781.1"/>
    </source>
</evidence>
<keyword evidence="1" id="KW-1133">Transmembrane helix</keyword>
<dbReference type="RefSeq" id="WP_312868649.1">
    <property type="nucleotide sequence ID" value="NZ_WMBA01000054.1"/>
</dbReference>
<feature type="transmembrane region" description="Helical" evidence="1">
    <location>
        <begin position="205"/>
        <end position="221"/>
    </location>
</feature>
<reference evidence="2 3" key="1">
    <citation type="submission" date="2019-11" db="EMBL/GenBank/DDBJ databases">
        <title>Draft genome of Amycolatopsis RM579.</title>
        <authorList>
            <person name="Duangmal K."/>
            <person name="Mingma R."/>
        </authorList>
    </citation>
    <scope>NUCLEOTIDE SEQUENCE [LARGE SCALE GENOMIC DNA]</scope>
    <source>
        <strain evidence="2 3">RM579</strain>
    </source>
</reference>
<feature type="transmembrane region" description="Helical" evidence="1">
    <location>
        <begin position="305"/>
        <end position="324"/>
    </location>
</feature>
<evidence type="ECO:0000256" key="1">
    <source>
        <dbReference type="SAM" id="Phobius"/>
    </source>
</evidence>
<keyword evidence="1" id="KW-0812">Transmembrane</keyword>
<gene>
    <name evidence="2" type="ORF">GKO32_27940</name>
</gene>
<keyword evidence="1" id="KW-0472">Membrane</keyword>
<dbReference type="EMBL" id="WMBA01000054">
    <property type="protein sequence ID" value="MTD57781.1"/>
    <property type="molecule type" value="Genomic_DNA"/>
</dbReference>
<feature type="transmembrane region" description="Helical" evidence="1">
    <location>
        <begin position="233"/>
        <end position="256"/>
    </location>
</feature>
<comment type="caution">
    <text evidence="2">The sequence shown here is derived from an EMBL/GenBank/DDBJ whole genome shotgun (WGS) entry which is preliminary data.</text>
</comment>
<name>A0A6N7Z882_9PSEU</name>
<feature type="transmembrane region" description="Helical" evidence="1">
    <location>
        <begin position="110"/>
        <end position="131"/>
    </location>
</feature>
<protein>
    <submittedName>
        <fullName evidence="2">Uncharacterized protein</fullName>
    </submittedName>
</protein>
<feature type="transmembrane region" description="Helical" evidence="1">
    <location>
        <begin position="25"/>
        <end position="43"/>
    </location>
</feature>
<feature type="transmembrane region" description="Helical" evidence="1">
    <location>
        <begin position="391"/>
        <end position="411"/>
    </location>
</feature>
<feature type="transmembrane region" description="Helical" evidence="1">
    <location>
        <begin position="359"/>
        <end position="379"/>
    </location>
</feature>
<proteinExistence type="predicted"/>